<protein>
    <recommendedName>
        <fullName evidence="5">Outer membrane protein beta-barrel domain-containing protein</fullName>
    </recommendedName>
</protein>
<sequence length="256" mass="26227">MQKVLTFALAAALVAGSAHAQTRPGARSTARPLPRTPAKTPVERPAAPAPKPVVKPAPAVAATSSSGPVEAERASSQEPLGKTLSMKTVSDRSFGKGSSALNLGVGFGLGYNYTTGGNTTQTPALSLSYMYGVGNAGPGAISVGGAVGYKSITWKDGGESATWRNIYVGARGAFHYGFHNPRLDAYAGLGLGLRVVSYSDNYSAAAGLNTSSTSSGSQAEVSSFIGARYFFSDKIGAFAELGNDTSYLKLGLSGRF</sequence>
<evidence type="ECO:0008006" key="5">
    <source>
        <dbReference type="Google" id="ProtNLM"/>
    </source>
</evidence>
<feature type="chain" id="PRO_5047289040" description="Outer membrane protein beta-barrel domain-containing protein" evidence="2">
    <location>
        <begin position="21"/>
        <end position="256"/>
    </location>
</feature>
<feature type="signal peptide" evidence="2">
    <location>
        <begin position="1"/>
        <end position="20"/>
    </location>
</feature>
<evidence type="ECO:0000256" key="2">
    <source>
        <dbReference type="SAM" id="SignalP"/>
    </source>
</evidence>
<reference evidence="3 4" key="1">
    <citation type="submission" date="2020-11" db="EMBL/GenBank/DDBJ databases">
        <authorList>
            <person name="Kim M.K."/>
        </authorList>
    </citation>
    <scope>NUCLEOTIDE SEQUENCE [LARGE SCALE GENOMIC DNA]</scope>
    <source>
        <strain evidence="3 4">BT662</strain>
    </source>
</reference>
<dbReference type="RefSeq" id="WP_196291288.1">
    <property type="nucleotide sequence ID" value="NZ_JADQDM010000001.1"/>
</dbReference>
<dbReference type="Proteomes" id="UP000618931">
    <property type="component" value="Unassembled WGS sequence"/>
</dbReference>
<dbReference type="EMBL" id="JADQDM010000001">
    <property type="protein sequence ID" value="MBF9219822.1"/>
    <property type="molecule type" value="Genomic_DNA"/>
</dbReference>
<accession>A0ABS0HYN7</accession>
<proteinExistence type="predicted"/>
<organism evidence="3 4">
    <name type="scientific">Hymenobacter ruricola</name>
    <dbReference type="NCBI Taxonomy" id="2791023"/>
    <lineage>
        <taxon>Bacteria</taxon>
        <taxon>Pseudomonadati</taxon>
        <taxon>Bacteroidota</taxon>
        <taxon>Cytophagia</taxon>
        <taxon>Cytophagales</taxon>
        <taxon>Hymenobacteraceae</taxon>
        <taxon>Hymenobacter</taxon>
    </lineage>
</organism>
<keyword evidence="2" id="KW-0732">Signal</keyword>
<gene>
    <name evidence="3" type="ORF">I2H31_01790</name>
</gene>
<name>A0ABS0HYN7_9BACT</name>
<feature type="region of interest" description="Disordered" evidence="1">
    <location>
        <begin position="18"/>
        <end position="85"/>
    </location>
</feature>
<keyword evidence="4" id="KW-1185">Reference proteome</keyword>
<comment type="caution">
    <text evidence="3">The sequence shown here is derived from an EMBL/GenBank/DDBJ whole genome shotgun (WGS) entry which is preliminary data.</text>
</comment>
<evidence type="ECO:0000313" key="4">
    <source>
        <dbReference type="Proteomes" id="UP000618931"/>
    </source>
</evidence>
<evidence type="ECO:0000256" key="1">
    <source>
        <dbReference type="SAM" id="MobiDB-lite"/>
    </source>
</evidence>
<evidence type="ECO:0000313" key="3">
    <source>
        <dbReference type="EMBL" id="MBF9219822.1"/>
    </source>
</evidence>